<dbReference type="SMART" id="SM00054">
    <property type="entry name" value="EFh"/>
    <property type="match status" value="2"/>
</dbReference>
<feature type="domain" description="EF-hand" evidence="4">
    <location>
        <begin position="321"/>
        <end position="356"/>
    </location>
</feature>
<keyword evidence="3" id="KW-0812">Transmembrane</keyword>
<evidence type="ECO:0000256" key="2">
    <source>
        <dbReference type="SAM" id="MobiDB-lite"/>
    </source>
</evidence>
<dbReference type="InterPro" id="IPR018247">
    <property type="entry name" value="EF_Hand_1_Ca_BS"/>
</dbReference>
<dbReference type="PROSITE" id="PS00018">
    <property type="entry name" value="EF_HAND_1"/>
    <property type="match status" value="2"/>
</dbReference>
<feature type="region of interest" description="Disordered" evidence="2">
    <location>
        <begin position="1"/>
        <end position="81"/>
    </location>
</feature>
<keyword evidence="6" id="KW-1185">Reference proteome</keyword>
<dbReference type="Proteomes" id="UP000751190">
    <property type="component" value="Unassembled WGS sequence"/>
</dbReference>
<protein>
    <recommendedName>
        <fullName evidence="4">EF-hand domain-containing protein</fullName>
    </recommendedName>
</protein>
<dbReference type="SUPFAM" id="SSF47473">
    <property type="entry name" value="EF-hand"/>
    <property type="match status" value="1"/>
</dbReference>
<accession>A0A8J5XP07</accession>
<keyword evidence="1" id="KW-0106">Calcium</keyword>
<feature type="transmembrane region" description="Helical" evidence="3">
    <location>
        <begin position="213"/>
        <end position="235"/>
    </location>
</feature>
<dbReference type="AlphaFoldDB" id="A0A8J5XP07"/>
<feature type="compositionally biased region" description="Low complexity" evidence="2">
    <location>
        <begin position="70"/>
        <end position="81"/>
    </location>
</feature>
<evidence type="ECO:0000259" key="4">
    <source>
        <dbReference type="PROSITE" id="PS50222"/>
    </source>
</evidence>
<keyword evidence="3" id="KW-0472">Membrane</keyword>
<dbReference type="InterPro" id="IPR011992">
    <property type="entry name" value="EF-hand-dom_pair"/>
</dbReference>
<dbReference type="EMBL" id="JAGTXO010000003">
    <property type="protein sequence ID" value="KAG8468778.1"/>
    <property type="molecule type" value="Genomic_DNA"/>
</dbReference>
<evidence type="ECO:0000256" key="1">
    <source>
        <dbReference type="ARBA" id="ARBA00022837"/>
    </source>
</evidence>
<feature type="transmembrane region" description="Helical" evidence="3">
    <location>
        <begin position="241"/>
        <end position="265"/>
    </location>
</feature>
<dbReference type="OrthoDB" id="26525at2759"/>
<feature type="domain" description="EF-hand" evidence="4">
    <location>
        <begin position="285"/>
        <end position="320"/>
    </location>
</feature>
<comment type="caution">
    <text evidence="5">The sequence shown here is derived from an EMBL/GenBank/DDBJ whole genome shotgun (WGS) entry which is preliminary data.</text>
</comment>
<organism evidence="5 6">
    <name type="scientific">Diacronema lutheri</name>
    <name type="common">Unicellular marine alga</name>
    <name type="synonym">Monochrysis lutheri</name>
    <dbReference type="NCBI Taxonomy" id="2081491"/>
    <lineage>
        <taxon>Eukaryota</taxon>
        <taxon>Haptista</taxon>
        <taxon>Haptophyta</taxon>
        <taxon>Pavlovophyceae</taxon>
        <taxon>Pavlovales</taxon>
        <taxon>Pavlovaceae</taxon>
        <taxon>Diacronema</taxon>
    </lineage>
</organism>
<dbReference type="GO" id="GO:0005509">
    <property type="term" value="F:calcium ion binding"/>
    <property type="evidence" value="ECO:0007669"/>
    <property type="project" value="InterPro"/>
</dbReference>
<dbReference type="Pfam" id="PF13499">
    <property type="entry name" value="EF-hand_7"/>
    <property type="match status" value="1"/>
</dbReference>
<sequence>MLARMTSARPAPQPREEAASVTAAAAARRPSTRAAPPPSDAMARQPSARGAQLADVTAASSRKPSLRGSATPAPAQTPAGPRIILTPEQYAALAARASPSEFDQERLRAHATAAQALLLERGATAYEAGKALLRTAHLINQYVSLGAGGLVCFSAGVAAVQIVTGLSNGGPWLFGLLTQLYIFLFGAGIIILEVPIVERTKAVLAFKLFVDKWLRAFSRLTARGFVYVTHAILIIDAQENFSYLGEVCGAILMGAGALSAMVGLLTTQDIFRLKASVRGQLDTQGNLMRAEAVFTQADIDRNGRLSKDEVLGLVKRLHPQMSELQVDALYVSLDTNRDGTVTLEEFMVWYDREEFDAEDLA</sequence>
<gene>
    <name evidence="5" type="ORF">KFE25_007296</name>
</gene>
<dbReference type="CDD" id="cd00051">
    <property type="entry name" value="EFh"/>
    <property type="match status" value="1"/>
</dbReference>
<evidence type="ECO:0000313" key="6">
    <source>
        <dbReference type="Proteomes" id="UP000751190"/>
    </source>
</evidence>
<proteinExistence type="predicted"/>
<feature type="transmembrane region" description="Helical" evidence="3">
    <location>
        <begin position="172"/>
        <end position="192"/>
    </location>
</feature>
<dbReference type="InterPro" id="IPR002048">
    <property type="entry name" value="EF_hand_dom"/>
</dbReference>
<feature type="transmembrane region" description="Helical" evidence="3">
    <location>
        <begin position="142"/>
        <end position="166"/>
    </location>
</feature>
<dbReference type="PROSITE" id="PS50222">
    <property type="entry name" value="EF_HAND_2"/>
    <property type="match status" value="2"/>
</dbReference>
<keyword evidence="3" id="KW-1133">Transmembrane helix</keyword>
<feature type="compositionally biased region" description="Low complexity" evidence="2">
    <location>
        <begin position="19"/>
        <end position="34"/>
    </location>
</feature>
<evidence type="ECO:0000256" key="3">
    <source>
        <dbReference type="SAM" id="Phobius"/>
    </source>
</evidence>
<reference evidence="5" key="1">
    <citation type="submission" date="2021-05" db="EMBL/GenBank/DDBJ databases">
        <title>The genome of the haptophyte Pavlova lutheri (Diacronema luteri, Pavlovales) - a model for lipid biosynthesis in eukaryotic algae.</title>
        <authorList>
            <person name="Hulatt C.J."/>
            <person name="Posewitz M.C."/>
        </authorList>
    </citation>
    <scope>NUCLEOTIDE SEQUENCE</scope>
    <source>
        <strain evidence="5">NIVA-4/92</strain>
    </source>
</reference>
<evidence type="ECO:0000313" key="5">
    <source>
        <dbReference type="EMBL" id="KAG8468778.1"/>
    </source>
</evidence>
<dbReference type="Gene3D" id="1.10.238.10">
    <property type="entry name" value="EF-hand"/>
    <property type="match status" value="1"/>
</dbReference>
<name>A0A8J5XP07_DIALT</name>